<dbReference type="InterPro" id="IPR012337">
    <property type="entry name" value="RNaseH-like_sf"/>
</dbReference>
<feature type="domain" description="HAT C-terminal dimerisation" evidence="2">
    <location>
        <begin position="462"/>
        <end position="531"/>
    </location>
</feature>
<dbReference type="InterPro" id="IPR008906">
    <property type="entry name" value="HATC_C_dom"/>
</dbReference>
<organism evidence="3 4">
    <name type="scientific">Zophobas morio</name>
    <dbReference type="NCBI Taxonomy" id="2755281"/>
    <lineage>
        <taxon>Eukaryota</taxon>
        <taxon>Metazoa</taxon>
        <taxon>Ecdysozoa</taxon>
        <taxon>Arthropoda</taxon>
        <taxon>Hexapoda</taxon>
        <taxon>Insecta</taxon>
        <taxon>Pterygota</taxon>
        <taxon>Neoptera</taxon>
        <taxon>Endopterygota</taxon>
        <taxon>Coleoptera</taxon>
        <taxon>Polyphaga</taxon>
        <taxon>Cucujiformia</taxon>
        <taxon>Tenebrionidae</taxon>
        <taxon>Zophobas</taxon>
    </lineage>
</organism>
<reference evidence="3" key="1">
    <citation type="journal article" date="2023" name="G3 (Bethesda)">
        <title>Whole genome assemblies of Zophobas morio and Tenebrio molitor.</title>
        <authorList>
            <person name="Kaur S."/>
            <person name="Stinson S.A."/>
            <person name="diCenzo G.C."/>
        </authorList>
    </citation>
    <scope>NUCLEOTIDE SEQUENCE</scope>
    <source>
        <strain evidence="3">QUZm001</strain>
    </source>
</reference>
<dbReference type="GO" id="GO:0046983">
    <property type="term" value="F:protein dimerization activity"/>
    <property type="evidence" value="ECO:0007669"/>
    <property type="project" value="InterPro"/>
</dbReference>
<dbReference type="Pfam" id="PF05699">
    <property type="entry name" value="Dimer_Tnp_hAT"/>
    <property type="match status" value="1"/>
</dbReference>
<feature type="coiled-coil region" evidence="1">
    <location>
        <begin position="560"/>
        <end position="625"/>
    </location>
</feature>
<dbReference type="Proteomes" id="UP001168821">
    <property type="component" value="Unassembled WGS sequence"/>
</dbReference>
<accession>A0AA38MH75</accession>
<sequence length="701" mass="81334">MISKRESATRAEIIWCLKNVASNMSAASTQGIVDVFKAMFGTLPTDFSLSPTKLSYIISEALGPYCRNMFVQDLRENYFSLQYDETTNNKDLKELQICLRFYSEKEKKIVVKHLETFFLGNAKAETLKEYIINSLNNAGLHLKKLLMLGSDGPNVNIKVSRLVNEEIKALNRKPLIDIGTCSIHLVHNAFLKGLQAFGSHASEFIISIYYFFDGWPLRNEDFSKIQENHSLPNHKFLKHISTRWLTIGPAIDRILEQYEALEEYFLKFIPKYRSSLINTKHYKDVAAYLKVKNFKTELEFVSSVAKYFTTYTGFFQTTEPLIHIMYDKLRSLTIKLLTKILKPNVLKDFRGIVQYPDKIFTTENLLPMDSIIVCEDSIGKLPKNEKIIMLKNVQKFYIASSKYILTKSPLRLKELKYFSFLNPFMIKEVPSYYVTRICDKLPCNINKESVVEEFTMFVNTENLDSFETSPVDTFWSSMDENRYPELSKVVKMCLSLVHGSADVERGFSLSGRILSEDRTSMSLRTLNHKLYIIDALNMVDNRPELFHITPELMNMTRLASNSYKRYLEEKQLEVKRLELENKKIIEEKEREKEQLKLFENKQKRIEELENELKTVNKEKTVCQLTVDRLLDKTNKAIKKVLKSTECGSDVKIAGVLLHSVIEQRKDEKQKIKQTDKLQSNILKRKSTVISGLVDKKKKSSE</sequence>
<dbReference type="SUPFAM" id="SSF53098">
    <property type="entry name" value="Ribonuclease H-like"/>
    <property type="match status" value="1"/>
</dbReference>
<keyword evidence="4" id="KW-1185">Reference proteome</keyword>
<keyword evidence="1" id="KW-0175">Coiled coil</keyword>
<evidence type="ECO:0000256" key="1">
    <source>
        <dbReference type="SAM" id="Coils"/>
    </source>
</evidence>
<protein>
    <recommendedName>
        <fullName evidence="2">HAT C-terminal dimerisation domain-containing protein</fullName>
    </recommendedName>
</protein>
<dbReference type="PANTHER" id="PTHR37162">
    <property type="entry name" value="HAT FAMILY DIMERISATION DOMAINCONTAINING PROTEIN-RELATED"/>
    <property type="match status" value="1"/>
</dbReference>
<dbReference type="EMBL" id="JALNTZ010000004">
    <property type="protein sequence ID" value="KAJ3655928.1"/>
    <property type="molecule type" value="Genomic_DNA"/>
</dbReference>
<dbReference type="AlphaFoldDB" id="A0AA38MH75"/>
<evidence type="ECO:0000313" key="3">
    <source>
        <dbReference type="EMBL" id="KAJ3655928.1"/>
    </source>
</evidence>
<name>A0AA38MH75_9CUCU</name>
<evidence type="ECO:0000259" key="2">
    <source>
        <dbReference type="Pfam" id="PF05699"/>
    </source>
</evidence>
<evidence type="ECO:0000313" key="4">
    <source>
        <dbReference type="Proteomes" id="UP001168821"/>
    </source>
</evidence>
<gene>
    <name evidence="3" type="ORF">Zmor_015035</name>
</gene>
<proteinExistence type="predicted"/>
<comment type="caution">
    <text evidence="3">The sequence shown here is derived from an EMBL/GenBank/DDBJ whole genome shotgun (WGS) entry which is preliminary data.</text>
</comment>
<dbReference type="PANTHER" id="PTHR37162:SF11">
    <property type="match status" value="1"/>
</dbReference>